<evidence type="ECO:0000256" key="1">
    <source>
        <dbReference type="SAM" id="MobiDB-lite"/>
    </source>
</evidence>
<keyword evidence="2" id="KW-0472">Membrane</keyword>
<dbReference type="OrthoDB" id="7375296at2"/>
<evidence type="ECO:0000313" key="3">
    <source>
        <dbReference type="EMBL" id="SEN71816.1"/>
    </source>
</evidence>
<feature type="transmembrane region" description="Helical" evidence="2">
    <location>
        <begin position="91"/>
        <end position="110"/>
    </location>
</feature>
<dbReference type="STRING" id="34002.SAMN04489859_101429"/>
<feature type="region of interest" description="Disordered" evidence="1">
    <location>
        <begin position="283"/>
        <end position="325"/>
    </location>
</feature>
<feature type="region of interest" description="Disordered" evidence="1">
    <location>
        <begin position="1"/>
        <end position="25"/>
    </location>
</feature>
<dbReference type="Pfam" id="PF10112">
    <property type="entry name" value="Halogen_Hydrol"/>
    <property type="match status" value="1"/>
</dbReference>
<dbReference type="InterPro" id="IPR018770">
    <property type="entry name" value="ChloroindolylP_hydrolase"/>
</dbReference>
<accession>A0A1H8IUX3</accession>
<dbReference type="Proteomes" id="UP000199054">
    <property type="component" value="Unassembled WGS sequence"/>
</dbReference>
<keyword evidence="2" id="KW-1133">Transmembrane helix</keyword>
<keyword evidence="2" id="KW-0812">Transmembrane</keyword>
<evidence type="ECO:0000313" key="4">
    <source>
        <dbReference type="Proteomes" id="UP000199054"/>
    </source>
</evidence>
<dbReference type="AlphaFoldDB" id="A0A1H8IUX3"/>
<reference evidence="3 4" key="1">
    <citation type="submission" date="2016-10" db="EMBL/GenBank/DDBJ databases">
        <authorList>
            <person name="de Groot N.N."/>
        </authorList>
    </citation>
    <scope>NUCLEOTIDE SEQUENCE [LARGE SCALE GENOMIC DNA]</scope>
    <source>
        <strain evidence="3 4">DSM 8512</strain>
    </source>
</reference>
<organism evidence="3 4">
    <name type="scientific">Paracoccus alcaliphilus</name>
    <dbReference type="NCBI Taxonomy" id="34002"/>
    <lineage>
        <taxon>Bacteria</taxon>
        <taxon>Pseudomonadati</taxon>
        <taxon>Pseudomonadota</taxon>
        <taxon>Alphaproteobacteria</taxon>
        <taxon>Rhodobacterales</taxon>
        <taxon>Paracoccaceae</taxon>
        <taxon>Paracoccus</taxon>
    </lineage>
</organism>
<keyword evidence="4" id="KW-1185">Reference proteome</keyword>
<dbReference type="EMBL" id="FODE01000014">
    <property type="protein sequence ID" value="SEN71816.1"/>
    <property type="molecule type" value="Genomic_DNA"/>
</dbReference>
<feature type="transmembrane region" description="Helical" evidence="2">
    <location>
        <begin position="116"/>
        <end position="133"/>
    </location>
</feature>
<proteinExistence type="predicted"/>
<sequence>MAQRYSGKYSPSGAAPPSMLPEPRHPMQARPKWITIAAIPLLIAAFWQSPEGMITNLAGFALIAGGMRLTHDGLRAQAAYDARRAARRPAIPRKLFGGLAASVGLALGAWEPGAVMGAGLIGLTGLALHWLAFGTDPMRDKGMDGMDSFQQERANRMIEEGQAHLTQMRDAIRRAGDRQLDDRVARFAATVQALFERVRSDPGDLSAARRYMGIYLMGARDATVKFADLYARTRDQRARAAYEDFLNDLEKDFIARRDQLLEGDRSDLDIEIAVLRDRLAREGVRPDTPTDPERPALQSDRAQSLDDLMGEFSPDTADPSGRKRD</sequence>
<name>A0A1H8IUX3_9RHOB</name>
<evidence type="ECO:0000256" key="2">
    <source>
        <dbReference type="SAM" id="Phobius"/>
    </source>
</evidence>
<gene>
    <name evidence="3" type="ORF">SAMN04489859_101429</name>
</gene>
<protein>
    <submittedName>
        <fullName evidence="3">5-bromo-4-chloroindolyl phosphate hydrolysis protein</fullName>
    </submittedName>
</protein>
<dbReference type="RefSeq" id="WP_090612369.1">
    <property type="nucleotide sequence ID" value="NZ_CP067124.1"/>
</dbReference>